<gene>
    <name evidence="2" type="ORF">SAMN05421731_105141</name>
</gene>
<evidence type="ECO:0000313" key="2">
    <source>
        <dbReference type="EMBL" id="SNX45587.1"/>
    </source>
</evidence>
<dbReference type="OrthoDB" id="6695113at2"/>
<proteinExistence type="predicted"/>
<name>A0A240EA33_9GAMM</name>
<feature type="transmembrane region" description="Helical" evidence="1">
    <location>
        <begin position="76"/>
        <end position="97"/>
    </location>
</feature>
<dbReference type="AlphaFoldDB" id="A0A240EA33"/>
<evidence type="ECO:0000313" key="3">
    <source>
        <dbReference type="Proteomes" id="UP000219042"/>
    </source>
</evidence>
<keyword evidence="1" id="KW-0472">Membrane</keyword>
<dbReference type="Proteomes" id="UP000219042">
    <property type="component" value="Unassembled WGS sequence"/>
</dbReference>
<keyword evidence="3" id="KW-1185">Reference proteome</keyword>
<dbReference type="EMBL" id="OANT01000005">
    <property type="protein sequence ID" value="SNX45587.1"/>
    <property type="molecule type" value="Genomic_DNA"/>
</dbReference>
<evidence type="ECO:0000256" key="1">
    <source>
        <dbReference type="SAM" id="Phobius"/>
    </source>
</evidence>
<organism evidence="2 3">
    <name type="scientific">Acinetobacter puyangensis</name>
    <dbReference type="NCBI Taxonomy" id="1096779"/>
    <lineage>
        <taxon>Bacteria</taxon>
        <taxon>Pseudomonadati</taxon>
        <taxon>Pseudomonadota</taxon>
        <taxon>Gammaproteobacteria</taxon>
        <taxon>Moraxellales</taxon>
        <taxon>Moraxellaceae</taxon>
        <taxon>Acinetobacter</taxon>
    </lineage>
</organism>
<feature type="transmembrane region" description="Helical" evidence="1">
    <location>
        <begin position="21"/>
        <end position="44"/>
    </location>
</feature>
<feature type="transmembrane region" description="Helical" evidence="1">
    <location>
        <begin position="50"/>
        <end position="69"/>
    </location>
</feature>
<protein>
    <submittedName>
        <fullName evidence="2">Uncharacterized protein</fullName>
    </submittedName>
</protein>
<sequence>MKFRLSQFSELQIYRYKVLARCLLAIFAGFAIANLTVPMIALLFSGQLALATYTGLLVSFVVWLLYIVYVFSAKHLLCIASITLLVLSIQILIVVLLKTWGTT</sequence>
<dbReference type="RefSeq" id="WP_097079358.1">
    <property type="nucleotide sequence ID" value="NZ_BAABHT010000005.1"/>
</dbReference>
<keyword evidence="1" id="KW-1133">Transmembrane helix</keyword>
<reference evidence="3" key="1">
    <citation type="submission" date="2016-09" db="EMBL/GenBank/DDBJ databases">
        <authorList>
            <person name="Varghese N."/>
            <person name="Submissions S."/>
        </authorList>
    </citation>
    <scope>NUCLEOTIDE SEQUENCE [LARGE SCALE GENOMIC DNA]</scope>
    <source>
        <strain evidence="3">ANC 4466</strain>
    </source>
</reference>
<accession>A0A240EA33</accession>
<keyword evidence="1" id="KW-0812">Transmembrane</keyword>